<dbReference type="InterPro" id="IPR050834">
    <property type="entry name" value="Glycosyltransf_2"/>
</dbReference>
<dbReference type="InterPro" id="IPR001173">
    <property type="entry name" value="Glyco_trans_2-like"/>
</dbReference>
<gene>
    <name evidence="2" type="ORF">DXC13_01335</name>
</gene>
<reference evidence="2 3" key="1">
    <citation type="submission" date="2018-08" db="EMBL/GenBank/DDBJ databases">
        <title>A genome reference for cultivated species of the human gut microbiota.</title>
        <authorList>
            <person name="Zou Y."/>
            <person name="Xue W."/>
            <person name="Luo G."/>
        </authorList>
    </citation>
    <scope>NUCLEOTIDE SEQUENCE [LARGE SCALE GENOMIC DNA]</scope>
    <source>
        <strain evidence="2 3">OM08-12AT</strain>
    </source>
</reference>
<dbReference type="PANTHER" id="PTHR43685:SF2">
    <property type="entry name" value="GLYCOSYLTRANSFERASE 2-LIKE DOMAIN-CONTAINING PROTEIN"/>
    <property type="match status" value="1"/>
</dbReference>
<keyword evidence="2" id="KW-0808">Transferase</keyword>
<proteinExistence type="predicted"/>
<dbReference type="SUPFAM" id="SSF53448">
    <property type="entry name" value="Nucleotide-diphospho-sugar transferases"/>
    <property type="match status" value="1"/>
</dbReference>
<name>A0A3E4XEP7_9FIRM</name>
<protein>
    <submittedName>
        <fullName evidence="2">Glycosyltransferase family 2 protein</fullName>
    </submittedName>
</protein>
<dbReference type="PANTHER" id="PTHR43685">
    <property type="entry name" value="GLYCOSYLTRANSFERASE"/>
    <property type="match status" value="1"/>
</dbReference>
<dbReference type="EMBL" id="QSTI01000001">
    <property type="protein sequence ID" value="RGM52921.1"/>
    <property type="molecule type" value="Genomic_DNA"/>
</dbReference>
<dbReference type="RefSeq" id="WP_117714284.1">
    <property type="nucleotide sequence ID" value="NZ_QSTI01000001.1"/>
</dbReference>
<dbReference type="Pfam" id="PF00535">
    <property type="entry name" value="Glycos_transf_2"/>
    <property type="match status" value="1"/>
</dbReference>
<dbReference type="Gene3D" id="3.90.550.10">
    <property type="entry name" value="Spore Coat Polysaccharide Biosynthesis Protein SpsA, Chain A"/>
    <property type="match status" value="1"/>
</dbReference>
<dbReference type="InterPro" id="IPR029044">
    <property type="entry name" value="Nucleotide-diphossugar_trans"/>
</dbReference>
<evidence type="ECO:0000259" key="1">
    <source>
        <dbReference type="Pfam" id="PF00535"/>
    </source>
</evidence>
<accession>A0A3E4XEP7</accession>
<dbReference type="Proteomes" id="UP000260717">
    <property type="component" value="Unassembled WGS sequence"/>
</dbReference>
<feature type="domain" description="Glycosyltransferase 2-like" evidence="1">
    <location>
        <begin position="9"/>
        <end position="168"/>
    </location>
</feature>
<dbReference type="GO" id="GO:0016740">
    <property type="term" value="F:transferase activity"/>
    <property type="evidence" value="ECO:0007669"/>
    <property type="project" value="UniProtKB-KW"/>
</dbReference>
<comment type="caution">
    <text evidence="2">The sequence shown here is derived from an EMBL/GenBank/DDBJ whole genome shotgun (WGS) entry which is preliminary data.</text>
</comment>
<sequence length="279" mass="32415">MKNLKYAAIIVIYNKNIKDSITCRSIKDINDFNIEVVIVDNSEVDFHNNEVCKSLGYTYISMNGNKGLSKAYNVGIDKTQSDIIILFDDDTFVNKDYFYVLNKAVNDYPEVDIFAPIVYGQDGVIYSPNEFNFLRNHFIDNPNQPISQNKFNAIASCLAIRRRVFDNYCFDESLFVDQIDQYFFCEQRNLNRKFLKLNVEIHQNFYQRGENLDPGAAWNRVKLRLVDVMQHAKLMGGVKYRILGLMKCCGLSLQIAKKSKSIQVLFKGIFLSFKVFFRK</sequence>
<organism evidence="2 3">
    <name type="scientific">Agathobacter rectalis</name>
    <dbReference type="NCBI Taxonomy" id="39491"/>
    <lineage>
        <taxon>Bacteria</taxon>
        <taxon>Bacillati</taxon>
        <taxon>Bacillota</taxon>
        <taxon>Clostridia</taxon>
        <taxon>Lachnospirales</taxon>
        <taxon>Lachnospiraceae</taxon>
        <taxon>Agathobacter</taxon>
    </lineage>
</organism>
<dbReference type="AlphaFoldDB" id="A0A3E4XEP7"/>
<evidence type="ECO:0000313" key="2">
    <source>
        <dbReference type="EMBL" id="RGM52921.1"/>
    </source>
</evidence>
<evidence type="ECO:0000313" key="3">
    <source>
        <dbReference type="Proteomes" id="UP000260717"/>
    </source>
</evidence>